<reference evidence="2" key="1">
    <citation type="submission" date="2020-06" db="EMBL/GenBank/DDBJ databases">
        <title>Novel chitinolytic bacterium.</title>
        <authorList>
            <person name="Ungkulpasvich U."/>
            <person name="Kosugi A."/>
            <person name="Uke A."/>
        </authorList>
    </citation>
    <scope>NUCLEOTIDE SEQUENCE</scope>
    <source>
        <strain evidence="2">UUS1-1</strain>
    </source>
</reference>
<sequence>MNKPHWVSPENTTGKKGLAIKFALAVMIGLLLVTSLTGCVPKAPHEHFIAALKLVNDLDYQEFVTKAAVRIQSDNPEYQKFYEIFNQVTFEITTKLDKVDRRFLFDLNLLYKGGNCGNLTFYCDLEKITAQSVFLGPKTFYINWNDLQQLIHKYFGFQVQITDYFPLLLETDEKTWEQVELAVYDFYTEYYRDKITAGDKQVKLSVMENGQEKIVPCKELILQMDQDDFAFEEMNRMLQGILGNPAVRTLVKDKITQFITIAKNNGDLATWPITEEQIIAFRDNLDLKIDHLLARMTAAIVQIETATPPTSFTKMDGKIYLDRKGLWRSMVAEQTMDITDPNTGEVSRSTIMVEQSLINPGQKPAFPELLPATTVNVGQISADEWATIAEDVSINFFTQVMLNPLIRDIVQLSTESE</sequence>
<dbReference type="Proteomes" id="UP000657177">
    <property type="component" value="Unassembled WGS sequence"/>
</dbReference>
<gene>
    <name evidence="2" type="ORF">G5B42_03760</name>
</gene>
<proteinExistence type="predicted"/>
<keyword evidence="1" id="KW-0472">Membrane</keyword>
<evidence type="ECO:0000313" key="2">
    <source>
        <dbReference type="EMBL" id="MBA2132657.1"/>
    </source>
</evidence>
<accession>A0A8J6HWP1</accession>
<dbReference type="AlphaFoldDB" id="A0A8J6HWP1"/>
<feature type="transmembrane region" description="Helical" evidence="1">
    <location>
        <begin position="20"/>
        <end position="40"/>
    </location>
</feature>
<keyword evidence="1" id="KW-1133">Transmembrane helix</keyword>
<keyword evidence="1" id="KW-0812">Transmembrane</keyword>
<organism evidence="2 3">
    <name type="scientific">Capillibacterium thermochitinicola</name>
    <dbReference type="NCBI Taxonomy" id="2699427"/>
    <lineage>
        <taxon>Bacteria</taxon>
        <taxon>Bacillati</taxon>
        <taxon>Bacillota</taxon>
        <taxon>Capillibacterium</taxon>
    </lineage>
</organism>
<comment type="caution">
    <text evidence="2">The sequence shown here is derived from an EMBL/GenBank/DDBJ whole genome shotgun (WGS) entry which is preliminary data.</text>
</comment>
<dbReference type="RefSeq" id="WP_181339111.1">
    <property type="nucleotide sequence ID" value="NZ_JAAKDE010000006.1"/>
</dbReference>
<keyword evidence="3" id="KW-1185">Reference proteome</keyword>
<evidence type="ECO:0000313" key="3">
    <source>
        <dbReference type="Proteomes" id="UP000657177"/>
    </source>
</evidence>
<dbReference type="EMBL" id="JAAKDE010000006">
    <property type="protein sequence ID" value="MBA2132657.1"/>
    <property type="molecule type" value="Genomic_DNA"/>
</dbReference>
<evidence type="ECO:0000256" key="1">
    <source>
        <dbReference type="SAM" id="Phobius"/>
    </source>
</evidence>
<name>A0A8J6HWP1_9FIRM</name>
<protein>
    <submittedName>
        <fullName evidence="2">Uncharacterized protein</fullName>
    </submittedName>
</protein>